<dbReference type="RefSeq" id="WP_166154018.1">
    <property type="nucleotide sequence ID" value="NZ_JAAOIW010000013.1"/>
</dbReference>
<comment type="catalytic activity">
    <reaction evidence="1">
        <text>ATP + protein L-histidine = ADP + protein N-phospho-L-histidine.</text>
        <dbReference type="EC" id="2.7.13.3"/>
    </reaction>
</comment>
<evidence type="ECO:0000256" key="1">
    <source>
        <dbReference type="ARBA" id="ARBA00000085"/>
    </source>
</evidence>
<keyword evidence="7 14" id="KW-0812">Transmembrane</keyword>
<sequence>MMKSWNKLSLLYKLILVYLVLIVVPTLVISYVGYKSHRDTMEDNVNRFALETLQQLALNVDSYLINLMQLSVFPYYDNQLTGYWKSPSTNKEAALQMSQAALKFSDNTVFSNRNDINGVIFFDGSIDVLSFLRNNYIDSTYNYKQADWYKESLAEAGRPILVGGQSSNFDKGEERIITVSRLINDLDSYKPIGVFVIHANLSMVKEVVDKMSPLYQGKVYIFDQKNRPLYGEFTETGMEQALVEMLKNNNYAKATQYMKLDKTEFTTHLVASDRTGVKALYVIPVEDLVKNQKLILYSTTSLALVSVLASILIFFVIARQLTTPLKELQRLMRKVEMGNFQVRFNSSREDEIGRLGSGFNYMVTEMRQMIHDVYDANLRKKDAELTALRNQINPHFLYNTLESINMVAELKGVYEISDMIGELGELLRLSLRRGTHSTVEEEMRLVQIYMSIQQIRSEGKFTGQFEFDEEVLPLKTLKMILQPIIENAIDHGLGNKDAVGTILIQAKREGSFLRFYIIDNGMGISNVRMEQIHDRFKQEGYEDKSIGLKNVHERILLNYGIQYGIRICSMEGEGTTVQLTLPLRI</sequence>
<dbReference type="InterPro" id="IPR033479">
    <property type="entry name" value="dCache_1"/>
</dbReference>
<evidence type="ECO:0000313" key="18">
    <source>
        <dbReference type="Proteomes" id="UP001165962"/>
    </source>
</evidence>
<evidence type="ECO:0000256" key="4">
    <source>
        <dbReference type="ARBA" id="ARBA00022475"/>
    </source>
</evidence>
<feature type="domain" description="HAMP" evidence="16">
    <location>
        <begin position="319"/>
        <end position="371"/>
    </location>
</feature>
<dbReference type="InterPro" id="IPR003594">
    <property type="entry name" value="HATPase_dom"/>
</dbReference>
<evidence type="ECO:0000256" key="2">
    <source>
        <dbReference type="ARBA" id="ARBA00004651"/>
    </source>
</evidence>
<dbReference type="PROSITE" id="PS50885">
    <property type="entry name" value="HAMP"/>
    <property type="match status" value="1"/>
</dbReference>
<dbReference type="Pfam" id="PF02743">
    <property type="entry name" value="dCache_1"/>
    <property type="match status" value="1"/>
</dbReference>
<name>A0ABX0JHB0_9BACL</name>
<evidence type="ECO:0000256" key="7">
    <source>
        <dbReference type="ARBA" id="ARBA00022692"/>
    </source>
</evidence>
<feature type="transmembrane region" description="Helical" evidence="14">
    <location>
        <begin position="12"/>
        <end position="34"/>
    </location>
</feature>
<keyword evidence="4" id="KW-1003">Cell membrane</keyword>
<evidence type="ECO:0000259" key="15">
    <source>
        <dbReference type="PROSITE" id="PS50109"/>
    </source>
</evidence>
<keyword evidence="11 14" id="KW-1133">Transmembrane helix</keyword>
<evidence type="ECO:0000256" key="11">
    <source>
        <dbReference type="ARBA" id="ARBA00022989"/>
    </source>
</evidence>
<keyword evidence="8" id="KW-0547">Nucleotide-binding</keyword>
<evidence type="ECO:0000256" key="13">
    <source>
        <dbReference type="ARBA" id="ARBA00023136"/>
    </source>
</evidence>
<reference evidence="17" key="1">
    <citation type="submission" date="2020-03" db="EMBL/GenBank/DDBJ databases">
        <title>Draft sequencing of Paenibacilllus sp. S3N08.</title>
        <authorList>
            <person name="Kim D.-U."/>
        </authorList>
    </citation>
    <scope>NUCLEOTIDE SEQUENCE</scope>
    <source>
        <strain evidence="17">S3N08</strain>
    </source>
</reference>
<protein>
    <recommendedName>
        <fullName evidence="3">histidine kinase</fullName>
        <ecNumber evidence="3">2.7.13.3</ecNumber>
    </recommendedName>
</protein>
<feature type="domain" description="Histidine kinase" evidence="15">
    <location>
        <begin position="477"/>
        <end position="585"/>
    </location>
</feature>
<proteinExistence type="predicted"/>
<keyword evidence="9 17" id="KW-0418">Kinase</keyword>
<dbReference type="SMART" id="SM00304">
    <property type="entry name" value="HAMP"/>
    <property type="match status" value="1"/>
</dbReference>
<dbReference type="PANTHER" id="PTHR34220:SF7">
    <property type="entry name" value="SENSOR HISTIDINE KINASE YPDA"/>
    <property type="match status" value="1"/>
</dbReference>
<evidence type="ECO:0000256" key="8">
    <source>
        <dbReference type="ARBA" id="ARBA00022741"/>
    </source>
</evidence>
<evidence type="ECO:0000313" key="17">
    <source>
        <dbReference type="EMBL" id="NHN33714.1"/>
    </source>
</evidence>
<evidence type="ECO:0000256" key="10">
    <source>
        <dbReference type="ARBA" id="ARBA00022840"/>
    </source>
</evidence>
<dbReference type="Pfam" id="PF00672">
    <property type="entry name" value="HAMP"/>
    <property type="match status" value="1"/>
</dbReference>
<dbReference type="SUPFAM" id="SSF55874">
    <property type="entry name" value="ATPase domain of HSP90 chaperone/DNA topoisomerase II/histidine kinase"/>
    <property type="match status" value="1"/>
</dbReference>
<dbReference type="InterPro" id="IPR036890">
    <property type="entry name" value="HATPase_C_sf"/>
</dbReference>
<dbReference type="Pfam" id="PF06580">
    <property type="entry name" value="His_kinase"/>
    <property type="match status" value="1"/>
</dbReference>
<evidence type="ECO:0000259" key="16">
    <source>
        <dbReference type="PROSITE" id="PS50885"/>
    </source>
</evidence>
<keyword evidence="5" id="KW-0597">Phosphoprotein</keyword>
<evidence type="ECO:0000256" key="3">
    <source>
        <dbReference type="ARBA" id="ARBA00012438"/>
    </source>
</evidence>
<evidence type="ECO:0000256" key="5">
    <source>
        <dbReference type="ARBA" id="ARBA00022553"/>
    </source>
</evidence>
<dbReference type="InterPro" id="IPR003660">
    <property type="entry name" value="HAMP_dom"/>
</dbReference>
<dbReference type="InterPro" id="IPR005467">
    <property type="entry name" value="His_kinase_dom"/>
</dbReference>
<dbReference type="PANTHER" id="PTHR34220">
    <property type="entry name" value="SENSOR HISTIDINE KINASE YPDA"/>
    <property type="match status" value="1"/>
</dbReference>
<comment type="subcellular location">
    <subcellularLocation>
        <location evidence="2">Cell membrane</location>
        <topology evidence="2">Multi-pass membrane protein</topology>
    </subcellularLocation>
</comment>
<accession>A0ABX0JHB0</accession>
<keyword evidence="6" id="KW-0808">Transferase</keyword>
<dbReference type="GO" id="GO:0016301">
    <property type="term" value="F:kinase activity"/>
    <property type="evidence" value="ECO:0007669"/>
    <property type="project" value="UniProtKB-KW"/>
</dbReference>
<evidence type="ECO:0000256" key="6">
    <source>
        <dbReference type="ARBA" id="ARBA00022679"/>
    </source>
</evidence>
<dbReference type="PROSITE" id="PS50109">
    <property type="entry name" value="HIS_KIN"/>
    <property type="match status" value="1"/>
</dbReference>
<evidence type="ECO:0000256" key="9">
    <source>
        <dbReference type="ARBA" id="ARBA00022777"/>
    </source>
</evidence>
<dbReference type="Pfam" id="PF02518">
    <property type="entry name" value="HATPase_c"/>
    <property type="match status" value="1"/>
</dbReference>
<dbReference type="Gene3D" id="6.10.340.10">
    <property type="match status" value="1"/>
</dbReference>
<dbReference type="Gene3D" id="3.30.565.10">
    <property type="entry name" value="Histidine kinase-like ATPase, C-terminal domain"/>
    <property type="match status" value="1"/>
</dbReference>
<organism evidence="17 18">
    <name type="scientific">Paenibacillus agricola</name>
    <dbReference type="NCBI Taxonomy" id="2716264"/>
    <lineage>
        <taxon>Bacteria</taxon>
        <taxon>Bacillati</taxon>
        <taxon>Bacillota</taxon>
        <taxon>Bacilli</taxon>
        <taxon>Bacillales</taxon>
        <taxon>Paenibacillaceae</taxon>
        <taxon>Paenibacillus</taxon>
    </lineage>
</organism>
<gene>
    <name evidence="17" type="ORF">G9U52_28255</name>
</gene>
<keyword evidence="12" id="KW-0902">Two-component regulatory system</keyword>
<dbReference type="SUPFAM" id="SSF158472">
    <property type="entry name" value="HAMP domain-like"/>
    <property type="match status" value="1"/>
</dbReference>
<comment type="caution">
    <text evidence="17">The sequence shown here is derived from an EMBL/GenBank/DDBJ whole genome shotgun (WGS) entry which is preliminary data.</text>
</comment>
<evidence type="ECO:0000256" key="14">
    <source>
        <dbReference type="SAM" id="Phobius"/>
    </source>
</evidence>
<dbReference type="Proteomes" id="UP001165962">
    <property type="component" value="Unassembled WGS sequence"/>
</dbReference>
<dbReference type="CDD" id="cd06225">
    <property type="entry name" value="HAMP"/>
    <property type="match status" value="1"/>
</dbReference>
<dbReference type="InterPro" id="IPR010559">
    <property type="entry name" value="Sig_transdc_His_kin_internal"/>
</dbReference>
<dbReference type="EMBL" id="JAAOIW010000013">
    <property type="protein sequence ID" value="NHN33714.1"/>
    <property type="molecule type" value="Genomic_DNA"/>
</dbReference>
<feature type="transmembrane region" description="Helical" evidence="14">
    <location>
        <begin position="294"/>
        <end position="318"/>
    </location>
</feature>
<keyword evidence="13 14" id="KW-0472">Membrane</keyword>
<evidence type="ECO:0000256" key="12">
    <source>
        <dbReference type="ARBA" id="ARBA00023012"/>
    </source>
</evidence>
<dbReference type="SMART" id="SM00387">
    <property type="entry name" value="HATPase_c"/>
    <property type="match status" value="1"/>
</dbReference>
<dbReference type="InterPro" id="IPR050640">
    <property type="entry name" value="Bact_2-comp_sensor_kinase"/>
</dbReference>
<keyword evidence="10" id="KW-0067">ATP-binding</keyword>
<keyword evidence="18" id="KW-1185">Reference proteome</keyword>
<dbReference type="EC" id="2.7.13.3" evidence="3"/>